<dbReference type="EMBL" id="CM039431">
    <property type="protein sequence ID" value="KAI4338033.1"/>
    <property type="molecule type" value="Genomic_DNA"/>
</dbReference>
<evidence type="ECO:0000313" key="1">
    <source>
        <dbReference type="EMBL" id="KAI4338033.1"/>
    </source>
</evidence>
<dbReference type="Proteomes" id="UP000828941">
    <property type="component" value="Chromosome 6"/>
</dbReference>
<proteinExistence type="predicted"/>
<name>A0ACB9NNR3_BAUVA</name>
<accession>A0ACB9NNR3</accession>
<sequence>MGALLLLETLDLSSNNLAGPIQQSVENPQYLTGLNLSFNHLEGQVPMKGAFMNFREVALQETTSAAWIRKLHTVKKEGKQGEETSLSSAPLKGLPPNISYADIRTATNNFAVENLVGKGGFGNVYKGMFNFSTALRNVRHRNLVKVISCCSSVDHNGDEFKALVMQFMCYGNLDMWLHPEDEESVSFLSLQQRLNTAVDVASPMYYLHHDF</sequence>
<evidence type="ECO:0000313" key="2">
    <source>
        <dbReference type="Proteomes" id="UP000828941"/>
    </source>
</evidence>
<organism evidence="1 2">
    <name type="scientific">Bauhinia variegata</name>
    <name type="common">Purple orchid tree</name>
    <name type="synonym">Phanera variegata</name>
    <dbReference type="NCBI Taxonomy" id="167791"/>
    <lineage>
        <taxon>Eukaryota</taxon>
        <taxon>Viridiplantae</taxon>
        <taxon>Streptophyta</taxon>
        <taxon>Embryophyta</taxon>
        <taxon>Tracheophyta</taxon>
        <taxon>Spermatophyta</taxon>
        <taxon>Magnoliopsida</taxon>
        <taxon>eudicotyledons</taxon>
        <taxon>Gunneridae</taxon>
        <taxon>Pentapetalae</taxon>
        <taxon>rosids</taxon>
        <taxon>fabids</taxon>
        <taxon>Fabales</taxon>
        <taxon>Fabaceae</taxon>
        <taxon>Cercidoideae</taxon>
        <taxon>Cercideae</taxon>
        <taxon>Bauhiniinae</taxon>
        <taxon>Bauhinia</taxon>
    </lineage>
</organism>
<reference evidence="1 2" key="1">
    <citation type="journal article" date="2022" name="DNA Res.">
        <title>Chromosomal-level genome assembly of the orchid tree Bauhinia variegata (Leguminosae; Cercidoideae) supports the allotetraploid origin hypothesis of Bauhinia.</title>
        <authorList>
            <person name="Zhong Y."/>
            <person name="Chen Y."/>
            <person name="Zheng D."/>
            <person name="Pang J."/>
            <person name="Liu Y."/>
            <person name="Luo S."/>
            <person name="Meng S."/>
            <person name="Qian L."/>
            <person name="Wei D."/>
            <person name="Dai S."/>
            <person name="Zhou R."/>
        </authorList>
    </citation>
    <scope>NUCLEOTIDE SEQUENCE [LARGE SCALE GENOMIC DNA]</scope>
    <source>
        <strain evidence="1">BV-YZ2020</strain>
    </source>
</reference>
<comment type="caution">
    <text evidence="1">The sequence shown here is derived from an EMBL/GenBank/DDBJ whole genome shotgun (WGS) entry which is preliminary data.</text>
</comment>
<gene>
    <name evidence="1" type="ORF">L6164_016387</name>
</gene>
<protein>
    <submittedName>
        <fullName evidence="1">Uncharacterized protein</fullName>
    </submittedName>
</protein>
<keyword evidence="2" id="KW-1185">Reference proteome</keyword>